<reference evidence="1 2" key="1">
    <citation type="submission" date="2018-08" db="EMBL/GenBank/DDBJ databases">
        <title>A genome reference for cultivated species of the human gut microbiota.</title>
        <authorList>
            <person name="Zou Y."/>
            <person name="Xue W."/>
            <person name="Luo G."/>
        </authorList>
    </citation>
    <scope>NUCLEOTIDE SEQUENCE [LARGE SCALE GENOMIC DNA]</scope>
    <source>
        <strain evidence="1 2">AM42-13AC</strain>
    </source>
</reference>
<evidence type="ECO:0000313" key="1">
    <source>
        <dbReference type="EMBL" id="RHA99011.1"/>
    </source>
</evidence>
<accession>A0A413U9G7</accession>
<dbReference type="EMBL" id="QSGD01000102">
    <property type="protein sequence ID" value="RHA99011.1"/>
    <property type="molecule type" value="Genomic_DNA"/>
</dbReference>
<organism evidence="1 2">
    <name type="scientific">Holdemanella biformis</name>
    <dbReference type="NCBI Taxonomy" id="1735"/>
    <lineage>
        <taxon>Bacteria</taxon>
        <taxon>Bacillati</taxon>
        <taxon>Bacillota</taxon>
        <taxon>Erysipelotrichia</taxon>
        <taxon>Erysipelotrichales</taxon>
        <taxon>Erysipelotrichaceae</taxon>
        <taxon>Holdemanella</taxon>
    </lineage>
</organism>
<proteinExistence type="predicted"/>
<comment type="caution">
    <text evidence="1">The sequence shown here is derived from an EMBL/GenBank/DDBJ whole genome shotgun (WGS) entry which is preliminary data.</text>
</comment>
<name>A0A413U9G7_9FIRM</name>
<evidence type="ECO:0000313" key="2">
    <source>
        <dbReference type="Proteomes" id="UP000285288"/>
    </source>
</evidence>
<dbReference type="Proteomes" id="UP000285288">
    <property type="component" value="Unassembled WGS sequence"/>
</dbReference>
<protein>
    <submittedName>
        <fullName evidence="1">Uncharacterized protein</fullName>
    </submittedName>
</protein>
<dbReference type="RefSeq" id="WP_118012653.1">
    <property type="nucleotide sequence ID" value="NZ_QSGD01000102.1"/>
</dbReference>
<sequence length="363" mass="42041">MDNEIHKVKNELPEEYVYDTYRVVRSNDPNLHIPFKDVLNKILEIVNVKDILDNVQAGTEYVVEIPEQFDKQFQSGEFWIMENSKTGKLWPTLMKKGDDGKNKIVTPLGIKKESFVQGNPIQDMSQQLQMAKLQSSIKEQTELLESICKSVKHIQKGQMNDRIALLESGKKQVYLALKRSDDDPGKRIAIENGIHDLINAQDKIYEELKLQINEFDAIPKSKALQLAEGFIHMDYWNKKSEEYNEIVDLFNLYKESTKYIAAAHLLIEQPQVIESIYSESVNKLKELDYSSVMSIEHMYSEDDYDFIFNNDIQLLEEDKKECLELNTKYEGLAIEVSGEQLLEAINHEKETNESKSKETCKES</sequence>
<gene>
    <name evidence="1" type="ORF">DW907_12635</name>
</gene>
<dbReference type="AlphaFoldDB" id="A0A413U9G7"/>